<sequence>MALGCIFWPRSSVEFALIWIRDMNLRNGKNVKKKAERDTTPELLLDIRMYEEALQSIPLDDVETHIENGTITMDDVENAEQYAHQAVAIVTLFAQDLAEESDLSMQRMMEIIDNLGDRLKKLYLEAVIDARRNGRADGTVGGESQS</sequence>
<dbReference type="Proteomes" id="UP001175271">
    <property type="component" value="Unassembled WGS sequence"/>
</dbReference>
<reference evidence="1" key="1">
    <citation type="submission" date="2023-06" db="EMBL/GenBank/DDBJ databases">
        <title>Genomic analysis of the entomopathogenic nematode Steinernema hermaphroditum.</title>
        <authorList>
            <person name="Schwarz E.M."/>
            <person name="Heppert J.K."/>
            <person name="Baniya A."/>
            <person name="Schwartz H.T."/>
            <person name="Tan C.-H."/>
            <person name="Antoshechkin I."/>
            <person name="Sternberg P.W."/>
            <person name="Goodrich-Blair H."/>
            <person name="Dillman A.R."/>
        </authorList>
    </citation>
    <scope>NUCLEOTIDE SEQUENCE</scope>
    <source>
        <strain evidence="1">PS9179</strain>
        <tissue evidence="1">Whole animal</tissue>
    </source>
</reference>
<name>A0AA39GWR9_9BILA</name>
<protein>
    <submittedName>
        <fullName evidence="1">Uncharacterized protein</fullName>
    </submittedName>
</protein>
<gene>
    <name evidence="1" type="ORF">QR680_000831</name>
</gene>
<dbReference type="AlphaFoldDB" id="A0AA39GWR9"/>
<dbReference type="EMBL" id="JAUCMV010000005">
    <property type="protein sequence ID" value="KAK0394604.1"/>
    <property type="molecule type" value="Genomic_DNA"/>
</dbReference>
<proteinExistence type="predicted"/>
<evidence type="ECO:0000313" key="1">
    <source>
        <dbReference type="EMBL" id="KAK0394604.1"/>
    </source>
</evidence>
<accession>A0AA39GWR9</accession>
<evidence type="ECO:0000313" key="2">
    <source>
        <dbReference type="Proteomes" id="UP001175271"/>
    </source>
</evidence>
<comment type="caution">
    <text evidence="1">The sequence shown here is derived from an EMBL/GenBank/DDBJ whole genome shotgun (WGS) entry which is preliminary data.</text>
</comment>
<keyword evidence="2" id="KW-1185">Reference proteome</keyword>
<organism evidence="1 2">
    <name type="scientific">Steinernema hermaphroditum</name>
    <dbReference type="NCBI Taxonomy" id="289476"/>
    <lineage>
        <taxon>Eukaryota</taxon>
        <taxon>Metazoa</taxon>
        <taxon>Ecdysozoa</taxon>
        <taxon>Nematoda</taxon>
        <taxon>Chromadorea</taxon>
        <taxon>Rhabditida</taxon>
        <taxon>Tylenchina</taxon>
        <taxon>Panagrolaimomorpha</taxon>
        <taxon>Strongyloidoidea</taxon>
        <taxon>Steinernematidae</taxon>
        <taxon>Steinernema</taxon>
    </lineage>
</organism>